<evidence type="ECO:0000313" key="3">
    <source>
        <dbReference type="Proteomes" id="UP001201163"/>
    </source>
</evidence>
<organism evidence="2 3">
    <name type="scientific">Lactarius akahatsu</name>
    <dbReference type="NCBI Taxonomy" id="416441"/>
    <lineage>
        <taxon>Eukaryota</taxon>
        <taxon>Fungi</taxon>
        <taxon>Dikarya</taxon>
        <taxon>Basidiomycota</taxon>
        <taxon>Agaricomycotina</taxon>
        <taxon>Agaricomycetes</taxon>
        <taxon>Russulales</taxon>
        <taxon>Russulaceae</taxon>
        <taxon>Lactarius</taxon>
    </lineage>
</organism>
<sequence length="269" mass="29994">MARQYKELQFSIVLISPTLKMLRIPFPSTGTENITLYRGRKRARRDAMKDLTNSVPVSILKRPIPLARQQLPPPPVVKILTNPMRQAAPAPAIKVHPYCIASPSPPPTPVPNARSAAHVSFAIVVPGDFSPRRRRGDSAAPSVPRAGFRPERMVRLPKVIIHAPVWWDQWTDVHHPGTSYGEMLDVPPLNWRGKMDSDDLARYYPKERAAERILQMLRHLERGGTGHRSRCHGRSGSCREAEKARSQATPATPSSSASATPPPTSYFFL</sequence>
<keyword evidence="3" id="KW-1185">Reference proteome</keyword>
<feature type="compositionally biased region" description="Low complexity" evidence="1">
    <location>
        <begin position="248"/>
        <end position="259"/>
    </location>
</feature>
<accession>A0AAD4L9N9</accession>
<evidence type="ECO:0000313" key="2">
    <source>
        <dbReference type="EMBL" id="KAH8977572.1"/>
    </source>
</evidence>
<name>A0AAD4L9N9_9AGAM</name>
<feature type="compositionally biased region" description="Pro residues" evidence="1">
    <location>
        <begin position="260"/>
        <end position="269"/>
    </location>
</feature>
<protein>
    <submittedName>
        <fullName evidence="2">Uncharacterized protein</fullName>
    </submittedName>
</protein>
<proteinExistence type="predicted"/>
<reference evidence="2" key="1">
    <citation type="submission" date="2022-01" db="EMBL/GenBank/DDBJ databases">
        <title>Comparative genomics reveals a dynamic genome evolution in the ectomycorrhizal milk-cap (Lactarius) mushrooms.</title>
        <authorList>
            <consortium name="DOE Joint Genome Institute"/>
            <person name="Lebreton A."/>
            <person name="Tang N."/>
            <person name="Kuo A."/>
            <person name="LaButti K."/>
            <person name="Drula E."/>
            <person name="Barry K."/>
            <person name="Clum A."/>
            <person name="Lipzen A."/>
            <person name="Mousain D."/>
            <person name="Ng V."/>
            <person name="Wang R."/>
            <person name="Wang X."/>
            <person name="Dai Y."/>
            <person name="Henrissat B."/>
            <person name="Grigoriev I.V."/>
            <person name="Guerin-Laguette A."/>
            <person name="Yu F."/>
            <person name="Martin F.M."/>
        </authorList>
    </citation>
    <scope>NUCLEOTIDE SEQUENCE</scope>
    <source>
        <strain evidence="2">QP</strain>
    </source>
</reference>
<evidence type="ECO:0000256" key="1">
    <source>
        <dbReference type="SAM" id="MobiDB-lite"/>
    </source>
</evidence>
<dbReference type="AlphaFoldDB" id="A0AAD4L9N9"/>
<feature type="region of interest" description="Disordered" evidence="1">
    <location>
        <begin position="221"/>
        <end position="269"/>
    </location>
</feature>
<dbReference type="EMBL" id="JAKELL010000301">
    <property type="protein sequence ID" value="KAH8977572.1"/>
    <property type="molecule type" value="Genomic_DNA"/>
</dbReference>
<comment type="caution">
    <text evidence="2">The sequence shown here is derived from an EMBL/GenBank/DDBJ whole genome shotgun (WGS) entry which is preliminary data.</text>
</comment>
<gene>
    <name evidence="2" type="ORF">EDB92DRAFT_1957894</name>
</gene>
<dbReference type="Proteomes" id="UP001201163">
    <property type="component" value="Unassembled WGS sequence"/>
</dbReference>